<dbReference type="EMBL" id="CAFBLD010000003">
    <property type="protein sequence ID" value="CAB4860522.1"/>
    <property type="molecule type" value="Genomic_DNA"/>
</dbReference>
<sequence>MSELKVAVVGAGMMGADHVKRITQRIKGAQVSWIIEPDLARAQAAAIDTPGAKVAATLDEAINKGDIDAVLIASPGQFHEAGMMTTLKAGLPTLCEKPLTPDPESALRVVEAEQALGKRFIQVGFMRRYDKEYMELHDLIAAKSMGELLGLRCQHRNPSVQDSYTNSMLITDSVVHEIDIVRYLTGSVIKAIEVKHFRRNSTAPERLNEPILALLETESGILADVEMNVSVKFGYQVKTEALFENGIMEIGRTSGSTKWQNGKFGGEEHLSYTTRFNDAYDFEIQQWVNSTKLGQVHGPSVWDGYLVAAACKAGVEAMETGKRVDVKYEKALPLYK</sequence>
<dbReference type="PANTHER" id="PTHR43593:SF1">
    <property type="entry name" value="INOSITOL 2-DEHYDROGENASE"/>
    <property type="match status" value="1"/>
</dbReference>
<reference evidence="3" key="1">
    <citation type="submission" date="2020-05" db="EMBL/GenBank/DDBJ databases">
        <authorList>
            <person name="Chiriac C."/>
            <person name="Salcher M."/>
            <person name="Ghai R."/>
            <person name="Kavagutti S V."/>
        </authorList>
    </citation>
    <scope>NUCLEOTIDE SEQUENCE</scope>
</reference>
<dbReference type="EMBL" id="CAEZXO010000001">
    <property type="protein sequence ID" value="CAB4682843.1"/>
    <property type="molecule type" value="Genomic_DNA"/>
</dbReference>
<dbReference type="EMBL" id="CAFBOC010000003">
    <property type="protein sequence ID" value="CAB4971393.1"/>
    <property type="molecule type" value="Genomic_DNA"/>
</dbReference>
<evidence type="ECO:0000313" key="4">
    <source>
        <dbReference type="EMBL" id="CAB4682843.1"/>
    </source>
</evidence>
<dbReference type="AlphaFoldDB" id="A0A6J5ZEN9"/>
<evidence type="ECO:0000259" key="1">
    <source>
        <dbReference type="Pfam" id="PF01408"/>
    </source>
</evidence>
<gene>
    <name evidence="4" type="ORF">UFOPK2510_00065</name>
    <name evidence="5" type="ORF">UFOPK2718_01259</name>
    <name evidence="6" type="ORF">UFOPK2936_00211</name>
    <name evidence="7" type="ORF">UFOPK3174_00002</name>
    <name evidence="8" type="ORF">UFOPK3328_00450</name>
    <name evidence="9" type="ORF">UFOPK3779_00485</name>
    <name evidence="10" type="ORF">UFOPK3913_00448</name>
    <name evidence="3" type="ORF">UFOPK4107_00884</name>
    <name evidence="11" type="ORF">UFOPK4403_00218</name>
</gene>
<evidence type="ECO:0000313" key="11">
    <source>
        <dbReference type="EMBL" id="CAB5069956.1"/>
    </source>
</evidence>
<dbReference type="InterPro" id="IPR050424">
    <property type="entry name" value="Gfo-Idh-MocA_inositol_DH"/>
</dbReference>
<feature type="domain" description="Gfo/Idh/MocA-like oxidoreductase N-terminal" evidence="1">
    <location>
        <begin position="4"/>
        <end position="124"/>
    </location>
</feature>
<dbReference type="PANTHER" id="PTHR43593">
    <property type="match status" value="1"/>
</dbReference>
<accession>A0A6J5ZEN9</accession>
<dbReference type="InterPro" id="IPR000683">
    <property type="entry name" value="Gfo/Idh/MocA-like_OxRdtase_N"/>
</dbReference>
<proteinExistence type="predicted"/>
<dbReference type="Pfam" id="PF01408">
    <property type="entry name" value="GFO_IDH_MocA"/>
    <property type="match status" value="1"/>
</dbReference>
<dbReference type="GO" id="GO:0000166">
    <property type="term" value="F:nucleotide binding"/>
    <property type="evidence" value="ECO:0007669"/>
    <property type="project" value="InterPro"/>
</dbReference>
<organism evidence="3">
    <name type="scientific">freshwater metagenome</name>
    <dbReference type="NCBI Taxonomy" id="449393"/>
    <lineage>
        <taxon>unclassified sequences</taxon>
        <taxon>metagenomes</taxon>
        <taxon>ecological metagenomes</taxon>
    </lineage>
</organism>
<dbReference type="Pfam" id="PF22725">
    <property type="entry name" value="GFO_IDH_MocA_C3"/>
    <property type="match status" value="1"/>
</dbReference>
<name>A0A6J5ZEN9_9ZZZZ</name>
<evidence type="ECO:0000313" key="5">
    <source>
        <dbReference type="EMBL" id="CAB4731235.1"/>
    </source>
</evidence>
<dbReference type="Gene3D" id="3.40.50.720">
    <property type="entry name" value="NAD(P)-binding Rossmann-like Domain"/>
    <property type="match status" value="1"/>
</dbReference>
<protein>
    <submittedName>
        <fullName evidence="3">Unannotated protein</fullName>
    </submittedName>
</protein>
<dbReference type="EMBL" id="CAFBQX010000001">
    <property type="protein sequence ID" value="CAB5069956.1"/>
    <property type="molecule type" value="Genomic_DNA"/>
</dbReference>
<dbReference type="EMBL" id="CAFABH010000001">
    <property type="protein sequence ID" value="CAB4817736.1"/>
    <property type="molecule type" value="Genomic_DNA"/>
</dbReference>
<evidence type="ECO:0000313" key="6">
    <source>
        <dbReference type="EMBL" id="CAB4771369.1"/>
    </source>
</evidence>
<dbReference type="EMBL" id="CAESAE010000005">
    <property type="protein sequence ID" value="CAB4339632.1"/>
    <property type="molecule type" value="Genomic_DNA"/>
</dbReference>
<dbReference type="Gene3D" id="3.30.360.10">
    <property type="entry name" value="Dihydrodipicolinate Reductase, domain 2"/>
    <property type="match status" value="1"/>
</dbReference>
<dbReference type="SUPFAM" id="SSF51735">
    <property type="entry name" value="NAD(P)-binding Rossmann-fold domains"/>
    <property type="match status" value="1"/>
</dbReference>
<dbReference type="InterPro" id="IPR055170">
    <property type="entry name" value="GFO_IDH_MocA-like_dom"/>
</dbReference>
<feature type="domain" description="GFO/IDH/MocA-like oxidoreductase" evidence="2">
    <location>
        <begin position="133"/>
        <end position="248"/>
    </location>
</feature>
<evidence type="ECO:0000313" key="9">
    <source>
        <dbReference type="EMBL" id="CAB4940441.1"/>
    </source>
</evidence>
<evidence type="ECO:0000313" key="8">
    <source>
        <dbReference type="EMBL" id="CAB4860522.1"/>
    </source>
</evidence>
<dbReference type="EMBL" id="CAEZYM010000013">
    <property type="protein sequence ID" value="CAB4731235.1"/>
    <property type="molecule type" value="Genomic_DNA"/>
</dbReference>
<evidence type="ECO:0000313" key="3">
    <source>
        <dbReference type="EMBL" id="CAB4339632.1"/>
    </source>
</evidence>
<dbReference type="EMBL" id="CAFBNH010000003">
    <property type="protein sequence ID" value="CAB4940441.1"/>
    <property type="molecule type" value="Genomic_DNA"/>
</dbReference>
<evidence type="ECO:0000259" key="2">
    <source>
        <dbReference type="Pfam" id="PF22725"/>
    </source>
</evidence>
<evidence type="ECO:0000313" key="7">
    <source>
        <dbReference type="EMBL" id="CAB4817736.1"/>
    </source>
</evidence>
<dbReference type="InterPro" id="IPR036291">
    <property type="entry name" value="NAD(P)-bd_dom_sf"/>
</dbReference>
<evidence type="ECO:0000313" key="10">
    <source>
        <dbReference type="EMBL" id="CAB4971393.1"/>
    </source>
</evidence>
<dbReference type="EMBL" id="CAEZZW010000001">
    <property type="protein sequence ID" value="CAB4771369.1"/>
    <property type="molecule type" value="Genomic_DNA"/>
</dbReference>
<dbReference type="SUPFAM" id="SSF55347">
    <property type="entry name" value="Glyceraldehyde-3-phosphate dehydrogenase-like, C-terminal domain"/>
    <property type="match status" value="1"/>
</dbReference>